<keyword evidence="4 8" id="KW-0010">Activator</keyword>
<dbReference type="PANTHER" id="PTHR20844:SF0">
    <property type="entry name" value="MEDIATOR OF RNA POLYMERASE II TRANSCRIPTION SUBUNIT 9"/>
    <property type="match status" value="1"/>
</dbReference>
<evidence type="ECO:0000256" key="2">
    <source>
        <dbReference type="ARBA" id="ARBA00008089"/>
    </source>
</evidence>
<accession>A0A3Q0JBB3</accession>
<dbReference type="GO" id="GO:0003712">
    <property type="term" value="F:transcription coregulator activity"/>
    <property type="evidence" value="ECO:0007669"/>
    <property type="project" value="InterPro"/>
</dbReference>
<dbReference type="PANTHER" id="PTHR20844">
    <property type="entry name" value="MEDIATOR OF RNA POLYMERASE II TRANSCRIPTION, SUBUNIT 9"/>
    <property type="match status" value="1"/>
</dbReference>
<protein>
    <recommendedName>
        <fullName evidence="8">Mediator of RNA polymerase II transcription subunit 9</fullName>
    </recommendedName>
    <alternativeName>
        <fullName evidence="8">Mediator complex subunit 9</fullName>
    </alternativeName>
</protein>
<keyword evidence="5 8" id="KW-0804">Transcription</keyword>
<dbReference type="Pfam" id="PF07544">
    <property type="entry name" value="Med9"/>
    <property type="match status" value="1"/>
</dbReference>
<comment type="subcellular location">
    <subcellularLocation>
        <location evidence="1 8">Nucleus</location>
    </subcellularLocation>
</comment>
<dbReference type="GO" id="GO:0016592">
    <property type="term" value="C:mediator complex"/>
    <property type="evidence" value="ECO:0007669"/>
    <property type="project" value="InterPro"/>
</dbReference>
<proteinExistence type="inferred from homology"/>
<keyword evidence="6 8" id="KW-0539">Nucleus</keyword>
<name>A0A3Q0JBB3_DIACI</name>
<evidence type="ECO:0000313" key="10">
    <source>
        <dbReference type="RefSeq" id="XP_026685726.1"/>
    </source>
</evidence>
<evidence type="ECO:0000256" key="1">
    <source>
        <dbReference type="ARBA" id="ARBA00004123"/>
    </source>
</evidence>
<dbReference type="AlphaFoldDB" id="A0A3Q0JBB3"/>
<dbReference type="RefSeq" id="XP_026685726.1">
    <property type="nucleotide sequence ID" value="XM_026829925.1"/>
</dbReference>
<dbReference type="PaxDb" id="121845-A0A3Q0JBB3"/>
<comment type="subunit">
    <text evidence="8">Component of the Mediator complex.</text>
</comment>
<evidence type="ECO:0000256" key="7">
    <source>
        <dbReference type="ARBA" id="ARBA00025687"/>
    </source>
</evidence>
<sequence length="71" mass="8161">MDSNEPDSKECLTVADVDIDFLTLIYEIIRSIEKESHDSSQKTTQSQDISQKVLELNKKLNQAREQVSITY</sequence>
<evidence type="ECO:0000256" key="6">
    <source>
        <dbReference type="ARBA" id="ARBA00023242"/>
    </source>
</evidence>
<dbReference type="STRING" id="121845.A0A3Q0JBB3"/>
<gene>
    <name evidence="10" type="primary">LOC103518281</name>
    <name evidence="8" type="synonym">MED9</name>
</gene>
<keyword evidence="3 8" id="KW-0805">Transcription regulation</keyword>
<dbReference type="GO" id="GO:0006357">
    <property type="term" value="P:regulation of transcription by RNA polymerase II"/>
    <property type="evidence" value="ECO:0007669"/>
    <property type="project" value="InterPro"/>
</dbReference>
<evidence type="ECO:0000256" key="8">
    <source>
        <dbReference type="RuleBase" id="RU364145"/>
    </source>
</evidence>
<evidence type="ECO:0000256" key="5">
    <source>
        <dbReference type="ARBA" id="ARBA00023163"/>
    </source>
</evidence>
<evidence type="ECO:0000313" key="9">
    <source>
        <dbReference type="Proteomes" id="UP000079169"/>
    </source>
</evidence>
<dbReference type="GeneID" id="103518281"/>
<dbReference type="InterPro" id="IPR011425">
    <property type="entry name" value="Med9"/>
</dbReference>
<evidence type="ECO:0000256" key="3">
    <source>
        <dbReference type="ARBA" id="ARBA00023015"/>
    </source>
</evidence>
<dbReference type="KEGG" id="dci:103518281"/>
<reference evidence="10" key="1">
    <citation type="submission" date="2025-08" db="UniProtKB">
        <authorList>
            <consortium name="RefSeq"/>
        </authorList>
    </citation>
    <scope>IDENTIFICATION</scope>
</reference>
<dbReference type="InterPro" id="IPR039242">
    <property type="entry name" value="MED9_metazoa"/>
</dbReference>
<organism evidence="9 10">
    <name type="scientific">Diaphorina citri</name>
    <name type="common">Asian citrus psyllid</name>
    <dbReference type="NCBI Taxonomy" id="121845"/>
    <lineage>
        <taxon>Eukaryota</taxon>
        <taxon>Metazoa</taxon>
        <taxon>Ecdysozoa</taxon>
        <taxon>Arthropoda</taxon>
        <taxon>Hexapoda</taxon>
        <taxon>Insecta</taxon>
        <taxon>Pterygota</taxon>
        <taxon>Neoptera</taxon>
        <taxon>Paraneoptera</taxon>
        <taxon>Hemiptera</taxon>
        <taxon>Sternorrhyncha</taxon>
        <taxon>Psylloidea</taxon>
        <taxon>Psyllidae</taxon>
        <taxon>Diaphorininae</taxon>
        <taxon>Diaphorina</taxon>
    </lineage>
</organism>
<comment type="function">
    <text evidence="7 8">Component of the Mediator complex, a coactivator involved in the regulated transcription of nearly all RNA polymerase II-dependent genes. Mediator functions as a bridge to convey information from gene-specific regulatory proteins to the basal RNA polymerase II transcription machinery. Mediator is recruited to promoters by direct interactions with regulatory proteins and serves as a scaffold for the assembly of a functional preinitiation complex with RNA polymerase II and the general transcription factors.</text>
</comment>
<keyword evidence="9" id="KW-1185">Reference proteome</keyword>
<evidence type="ECO:0000256" key="4">
    <source>
        <dbReference type="ARBA" id="ARBA00023159"/>
    </source>
</evidence>
<dbReference type="Proteomes" id="UP000079169">
    <property type="component" value="Unplaced"/>
</dbReference>
<comment type="similarity">
    <text evidence="2 8">Belongs to the Mediator complex subunit 9 family.</text>
</comment>